<keyword evidence="2" id="KW-1185">Reference proteome</keyword>
<accession>A0A1C7LPY6</accession>
<dbReference type="Proteomes" id="UP000092993">
    <property type="component" value="Unassembled WGS sequence"/>
</dbReference>
<evidence type="ECO:0000313" key="1">
    <source>
        <dbReference type="EMBL" id="OBZ66077.1"/>
    </source>
</evidence>
<sequence>MMARSKVDNGVSIFVSRSHNPAAKIHAITPTPLHPPKDSRLRSLPQMLSQDDPPLSYDKCAPRVMLVLITFLMLFGRLKFYYSKLVAVQNAMIEQLFNEAIVRVSDLGSRELLVNAHRIVDEAKKGKGLQKLSSKIHGVVDRIIAANNYVHDAVKTITYKSFPSLWLPSRDPQRNQVADVVNDARNLRASVTTPRP</sequence>
<name>A0A1C7LPY6_GRIFR</name>
<evidence type="ECO:0000313" key="2">
    <source>
        <dbReference type="Proteomes" id="UP000092993"/>
    </source>
</evidence>
<dbReference type="AlphaFoldDB" id="A0A1C7LPY6"/>
<organism evidence="1 2">
    <name type="scientific">Grifola frondosa</name>
    <name type="common">Maitake</name>
    <name type="synonym">Polyporus frondosus</name>
    <dbReference type="NCBI Taxonomy" id="5627"/>
    <lineage>
        <taxon>Eukaryota</taxon>
        <taxon>Fungi</taxon>
        <taxon>Dikarya</taxon>
        <taxon>Basidiomycota</taxon>
        <taxon>Agaricomycotina</taxon>
        <taxon>Agaricomycetes</taxon>
        <taxon>Polyporales</taxon>
        <taxon>Grifolaceae</taxon>
        <taxon>Grifola</taxon>
    </lineage>
</organism>
<protein>
    <submittedName>
        <fullName evidence="1">Uncharacterized protein</fullName>
    </submittedName>
</protein>
<dbReference type="STRING" id="5627.A0A1C7LPY6"/>
<proteinExistence type="predicted"/>
<dbReference type="EMBL" id="LUGG01000033">
    <property type="protein sequence ID" value="OBZ66077.1"/>
    <property type="molecule type" value="Genomic_DNA"/>
</dbReference>
<reference evidence="1 2" key="1">
    <citation type="submission" date="2016-03" db="EMBL/GenBank/DDBJ databases">
        <title>Whole genome sequencing of Grifola frondosa 9006-11.</title>
        <authorList>
            <person name="Min B."/>
            <person name="Park H."/>
            <person name="Kim J.-G."/>
            <person name="Cho H."/>
            <person name="Oh Y.-L."/>
            <person name="Kong W.-S."/>
            <person name="Choi I.-G."/>
        </authorList>
    </citation>
    <scope>NUCLEOTIDE SEQUENCE [LARGE SCALE GENOMIC DNA]</scope>
    <source>
        <strain evidence="1 2">9006-11</strain>
    </source>
</reference>
<gene>
    <name evidence="1" type="ORF">A0H81_13918</name>
</gene>
<comment type="caution">
    <text evidence="1">The sequence shown here is derived from an EMBL/GenBank/DDBJ whole genome shotgun (WGS) entry which is preliminary data.</text>
</comment>